<comment type="caution">
    <text evidence="1">The sequence shown here is derived from an EMBL/GenBank/DDBJ whole genome shotgun (WGS) entry which is preliminary data.</text>
</comment>
<accession>A0ABW7YYC4</accession>
<dbReference type="RefSeq" id="WP_397084799.1">
    <property type="nucleotide sequence ID" value="NZ_JBITGY010000006.1"/>
</dbReference>
<evidence type="ECO:0000313" key="2">
    <source>
        <dbReference type="Proteomes" id="UP001612741"/>
    </source>
</evidence>
<dbReference type="Proteomes" id="UP001612741">
    <property type="component" value="Unassembled WGS sequence"/>
</dbReference>
<proteinExistence type="predicted"/>
<gene>
    <name evidence="1" type="ORF">ACIBG2_25345</name>
</gene>
<dbReference type="EMBL" id="JBITGY010000006">
    <property type="protein sequence ID" value="MFI6500726.1"/>
    <property type="molecule type" value="Genomic_DNA"/>
</dbReference>
<reference evidence="1 2" key="1">
    <citation type="submission" date="2024-10" db="EMBL/GenBank/DDBJ databases">
        <title>The Natural Products Discovery Center: Release of the First 8490 Sequenced Strains for Exploring Actinobacteria Biosynthetic Diversity.</title>
        <authorList>
            <person name="Kalkreuter E."/>
            <person name="Kautsar S.A."/>
            <person name="Yang D."/>
            <person name="Bader C.D."/>
            <person name="Teijaro C.N."/>
            <person name="Fluegel L."/>
            <person name="Davis C.M."/>
            <person name="Simpson J.R."/>
            <person name="Lauterbach L."/>
            <person name="Steele A.D."/>
            <person name="Gui C."/>
            <person name="Meng S."/>
            <person name="Li G."/>
            <person name="Viehrig K."/>
            <person name="Ye F."/>
            <person name="Su P."/>
            <person name="Kiefer A.F."/>
            <person name="Nichols A."/>
            <person name="Cepeda A.J."/>
            <person name="Yan W."/>
            <person name="Fan B."/>
            <person name="Jiang Y."/>
            <person name="Adhikari A."/>
            <person name="Zheng C.-J."/>
            <person name="Schuster L."/>
            <person name="Cowan T.M."/>
            <person name="Smanski M.J."/>
            <person name="Chevrette M.G."/>
            <person name="De Carvalho L.P.S."/>
            <person name="Shen B."/>
        </authorList>
    </citation>
    <scope>NUCLEOTIDE SEQUENCE [LARGE SCALE GENOMIC DNA]</scope>
    <source>
        <strain evidence="1 2">NPDC050545</strain>
    </source>
</reference>
<organism evidence="1 2">
    <name type="scientific">Nonomuraea typhae</name>
    <dbReference type="NCBI Taxonomy" id="2603600"/>
    <lineage>
        <taxon>Bacteria</taxon>
        <taxon>Bacillati</taxon>
        <taxon>Actinomycetota</taxon>
        <taxon>Actinomycetes</taxon>
        <taxon>Streptosporangiales</taxon>
        <taxon>Streptosporangiaceae</taxon>
        <taxon>Nonomuraea</taxon>
    </lineage>
</organism>
<sequence length="102" mass="10605">MINIKEMSAMQWLASAHRDSVNRLADGPARFRGVESALFGRESVFGARKGALVAPAYGAASGIEPTTASVIAGALSNPVPTQQITKGGLCGPQPWRDAPVIS</sequence>
<name>A0ABW7YYC4_9ACTN</name>
<protein>
    <submittedName>
        <fullName evidence="1">Uncharacterized protein</fullName>
    </submittedName>
</protein>
<evidence type="ECO:0000313" key="1">
    <source>
        <dbReference type="EMBL" id="MFI6500726.1"/>
    </source>
</evidence>
<keyword evidence="2" id="KW-1185">Reference proteome</keyword>